<dbReference type="GO" id="GO:0000155">
    <property type="term" value="F:phosphorelay sensor kinase activity"/>
    <property type="evidence" value="ECO:0007669"/>
    <property type="project" value="InterPro"/>
</dbReference>
<dbReference type="PANTHER" id="PTHR24421:SF10">
    <property type="entry name" value="NITRATE_NITRITE SENSOR PROTEIN NARQ"/>
    <property type="match status" value="1"/>
</dbReference>
<evidence type="ECO:0000259" key="12">
    <source>
        <dbReference type="SMART" id="SM00387"/>
    </source>
</evidence>
<evidence type="ECO:0000256" key="5">
    <source>
        <dbReference type="ARBA" id="ARBA00022741"/>
    </source>
</evidence>
<evidence type="ECO:0000256" key="6">
    <source>
        <dbReference type="ARBA" id="ARBA00022777"/>
    </source>
</evidence>
<dbReference type="GO" id="GO:0005524">
    <property type="term" value="F:ATP binding"/>
    <property type="evidence" value="ECO:0007669"/>
    <property type="project" value="UniProtKB-KW"/>
</dbReference>
<evidence type="ECO:0000256" key="3">
    <source>
        <dbReference type="ARBA" id="ARBA00022553"/>
    </source>
</evidence>
<dbReference type="InterPro" id="IPR055558">
    <property type="entry name" value="DUF7134"/>
</dbReference>
<dbReference type="SMART" id="SM00387">
    <property type="entry name" value="HATPase_c"/>
    <property type="match status" value="1"/>
</dbReference>
<evidence type="ECO:0000313" key="14">
    <source>
        <dbReference type="Proteomes" id="UP000060513"/>
    </source>
</evidence>
<keyword evidence="4" id="KW-0808">Transferase</keyword>
<dbReference type="InterPro" id="IPR050482">
    <property type="entry name" value="Sensor_HK_TwoCompSys"/>
</dbReference>
<dbReference type="AlphaFoldDB" id="A0A0M4DGX6"/>
<dbReference type="Gene3D" id="3.30.565.10">
    <property type="entry name" value="Histidine kinase-like ATPase, C-terminal domain"/>
    <property type="match status" value="1"/>
</dbReference>
<dbReference type="InterPro" id="IPR003594">
    <property type="entry name" value="HATPase_dom"/>
</dbReference>
<dbReference type="EMBL" id="CP011340">
    <property type="protein sequence ID" value="ALC20530.1"/>
    <property type="molecule type" value="Genomic_DNA"/>
</dbReference>
<feature type="transmembrane region" description="Helical" evidence="11">
    <location>
        <begin position="71"/>
        <end position="88"/>
    </location>
</feature>
<keyword evidence="3" id="KW-0597">Phosphoprotein</keyword>
<dbReference type="Pfam" id="PF23539">
    <property type="entry name" value="DUF7134"/>
    <property type="match status" value="1"/>
</dbReference>
<organism evidence="13">
    <name type="scientific">Streptomyces pristinaespiralis</name>
    <dbReference type="NCBI Taxonomy" id="38300"/>
    <lineage>
        <taxon>Bacteria</taxon>
        <taxon>Bacillati</taxon>
        <taxon>Actinomycetota</taxon>
        <taxon>Actinomycetes</taxon>
        <taxon>Kitasatosporales</taxon>
        <taxon>Streptomycetaceae</taxon>
        <taxon>Streptomyces</taxon>
    </lineage>
</organism>
<feature type="region of interest" description="Disordered" evidence="10">
    <location>
        <begin position="339"/>
        <end position="360"/>
    </location>
</feature>
<protein>
    <recommendedName>
        <fullName evidence="2">histidine kinase</fullName>
        <ecNumber evidence="2">2.7.13.3</ecNumber>
    </recommendedName>
</protein>
<keyword evidence="11" id="KW-1133">Transmembrane helix</keyword>
<dbReference type="OrthoDB" id="227596at2"/>
<dbReference type="PANTHER" id="PTHR24421">
    <property type="entry name" value="NITRATE/NITRITE SENSOR PROTEIN NARX-RELATED"/>
    <property type="match status" value="1"/>
</dbReference>
<reference evidence="13 14" key="1">
    <citation type="submission" date="2015-08" db="EMBL/GenBank/DDBJ databases">
        <title>Genome sequence of the pristinamycin over-producing bacterium Streptomyces pristinaespiralis HCCB10218.</title>
        <authorList>
            <person name="Tian J."/>
            <person name="Yang J."/>
            <person name="Li L."/>
            <person name="Ruan L."/>
            <person name="Wei W."/>
            <person name="Zheng G."/>
            <person name="Wei Z."/>
            <person name="Yang S."/>
            <person name="Ge M."/>
            <person name="Jiang W."/>
            <person name="Lu Y."/>
        </authorList>
    </citation>
    <scope>NUCLEOTIDE SEQUENCE [LARGE SCALE GENOMIC DNA]</scope>
    <source>
        <strain evidence="13 14">HCCB 10218</strain>
    </source>
</reference>
<keyword evidence="9" id="KW-0175">Coiled coil</keyword>
<sequence length="403" mass="41774">MDTRRTAARARALARANPWCVDIGVALLVQAAMTMPFVVPRPVGAPPATWAAYGLTTLTVLPLVWRRRAPVAVLLAVLAAGGLYQVALDGPGQPLPYTGLVVVHTIAALSPPAKRLGVLLSLPPVVGASVWLNSRSLRELTFSLFVLGAAYASGRLADTRQAYITAVEDRAAQLERANRIEAERSAARERARIAREMHDILSHAVSLMIVQAEAGPVAVRTEPQKAEAAFDAISEAGRDAMAQLRRMLGVLREDEEPGAPRAPQPDAGDLPALIDRVRAGGLEVSCRTEGTARALPPATGATVFRVVQEALTNVVKHAGPARASVLLRHGPGALEITVTDDGRGPGPAGAPGTTGGHGLTGIRERAAAHGGTASAGAGPGGRGFEVRVVLPVPTGTYGAPPGT</sequence>
<evidence type="ECO:0000256" key="4">
    <source>
        <dbReference type="ARBA" id="ARBA00022679"/>
    </source>
</evidence>
<dbReference type="RefSeq" id="WP_053556885.1">
    <property type="nucleotide sequence ID" value="NZ_JBEXZW010000013.1"/>
</dbReference>
<keyword evidence="6 13" id="KW-0418">Kinase</keyword>
<dbReference type="PATRIC" id="fig|38300.4.peg.2352"/>
<dbReference type="GO" id="GO:0016020">
    <property type="term" value="C:membrane"/>
    <property type="evidence" value="ECO:0007669"/>
    <property type="project" value="InterPro"/>
</dbReference>
<evidence type="ECO:0000256" key="1">
    <source>
        <dbReference type="ARBA" id="ARBA00000085"/>
    </source>
</evidence>
<dbReference type="CDD" id="cd16917">
    <property type="entry name" value="HATPase_UhpB-NarQ-NarX-like"/>
    <property type="match status" value="1"/>
</dbReference>
<evidence type="ECO:0000256" key="2">
    <source>
        <dbReference type="ARBA" id="ARBA00012438"/>
    </source>
</evidence>
<evidence type="ECO:0000313" key="13">
    <source>
        <dbReference type="EMBL" id="ALC20530.1"/>
    </source>
</evidence>
<dbReference type="GO" id="GO:0046983">
    <property type="term" value="F:protein dimerization activity"/>
    <property type="evidence" value="ECO:0007669"/>
    <property type="project" value="InterPro"/>
</dbReference>
<evidence type="ECO:0000256" key="8">
    <source>
        <dbReference type="ARBA" id="ARBA00023012"/>
    </source>
</evidence>
<keyword evidence="8" id="KW-0902">Two-component regulatory system</keyword>
<keyword evidence="11" id="KW-0812">Transmembrane</keyword>
<evidence type="ECO:0000256" key="9">
    <source>
        <dbReference type="SAM" id="Coils"/>
    </source>
</evidence>
<comment type="catalytic activity">
    <reaction evidence="1">
        <text>ATP + protein L-histidine = ADP + protein N-phospho-L-histidine.</text>
        <dbReference type="EC" id="2.7.13.3"/>
    </reaction>
</comment>
<evidence type="ECO:0000256" key="10">
    <source>
        <dbReference type="SAM" id="MobiDB-lite"/>
    </source>
</evidence>
<keyword evidence="7" id="KW-0067">ATP-binding</keyword>
<feature type="transmembrane region" description="Helical" evidence="11">
    <location>
        <begin position="45"/>
        <end position="64"/>
    </location>
</feature>
<dbReference type="KEGG" id="spri:SPRI_2224"/>
<dbReference type="Gene3D" id="1.20.5.1930">
    <property type="match status" value="1"/>
</dbReference>
<dbReference type="STRING" id="38300.SPRI_2224"/>
<evidence type="ECO:0000256" key="7">
    <source>
        <dbReference type="ARBA" id="ARBA00022840"/>
    </source>
</evidence>
<dbReference type="Pfam" id="PF02518">
    <property type="entry name" value="HATPase_c"/>
    <property type="match status" value="1"/>
</dbReference>
<feature type="compositionally biased region" description="Gly residues" evidence="10">
    <location>
        <begin position="344"/>
        <end position="359"/>
    </location>
</feature>
<keyword evidence="11" id="KW-0472">Membrane</keyword>
<feature type="transmembrane region" description="Helical" evidence="11">
    <location>
        <begin position="20"/>
        <end position="39"/>
    </location>
</feature>
<dbReference type="InterPro" id="IPR036890">
    <property type="entry name" value="HATPase_C_sf"/>
</dbReference>
<feature type="coiled-coil region" evidence="9">
    <location>
        <begin position="164"/>
        <end position="197"/>
    </location>
</feature>
<keyword evidence="5" id="KW-0547">Nucleotide-binding</keyword>
<feature type="domain" description="Histidine kinase/HSP90-like ATPase" evidence="12">
    <location>
        <begin position="298"/>
        <end position="394"/>
    </location>
</feature>
<dbReference type="InterPro" id="IPR011712">
    <property type="entry name" value="Sig_transdc_His_kin_sub3_dim/P"/>
</dbReference>
<name>A0A0M4DGX6_STRPR</name>
<evidence type="ECO:0000256" key="11">
    <source>
        <dbReference type="SAM" id="Phobius"/>
    </source>
</evidence>
<dbReference type="EC" id="2.7.13.3" evidence="2"/>
<dbReference type="Proteomes" id="UP000060513">
    <property type="component" value="Chromosome"/>
</dbReference>
<dbReference type="Pfam" id="PF07730">
    <property type="entry name" value="HisKA_3"/>
    <property type="match status" value="1"/>
</dbReference>
<proteinExistence type="predicted"/>
<dbReference type="SUPFAM" id="SSF55874">
    <property type="entry name" value="ATPase domain of HSP90 chaperone/DNA topoisomerase II/histidine kinase"/>
    <property type="match status" value="1"/>
</dbReference>
<accession>A0A0M4DGX6</accession>
<gene>
    <name evidence="13" type="ORF">SPRI_2224</name>
</gene>